<evidence type="ECO:0000259" key="1">
    <source>
        <dbReference type="Pfam" id="PF13302"/>
    </source>
</evidence>
<organism evidence="2 3">
    <name type="scientific">Metabacillus rhizosphaerae</name>
    <dbReference type="NCBI Taxonomy" id="3117747"/>
    <lineage>
        <taxon>Bacteria</taxon>
        <taxon>Bacillati</taxon>
        <taxon>Bacillota</taxon>
        <taxon>Bacilli</taxon>
        <taxon>Bacillales</taxon>
        <taxon>Bacillaceae</taxon>
        <taxon>Metabacillus</taxon>
    </lineage>
</organism>
<feature type="domain" description="N-acetyltransferase" evidence="1">
    <location>
        <begin position="2"/>
        <end position="55"/>
    </location>
</feature>
<proteinExistence type="predicted"/>
<name>A0ABZ2MP76_9BACI</name>
<dbReference type="PANTHER" id="PTHR43792">
    <property type="entry name" value="GNAT FAMILY, PUTATIVE (AFU_ORTHOLOGUE AFUA_3G00765)-RELATED-RELATED"/>
    <property type="match status" value="1"/>
</dbReference>
<dbReference type="Pfam" id="PF13302">
    <property type="entry name" value="Acetyltransf_3"/>
    <property type="match status" value="1"/>
</dbReference>
<dbReference type="PANTHER" id="PTHR43792:SF16">
    <property type="entry name" value="N-ACETYLTRANSFERASE DOMAIN-CONTAINING PROTEIN"/>
    <property type="match status" value="1"/>
</dbReference>
<dbReference type="InterPro" id="IPR016181">
    <property type="entry name" value="Acyl_CoA_acyltransferase"/>
</dbReference>
<evidence type="ECO:0000313" key="2">
    <source>
        <dbReference type="EMBL" id="WXB87077.1"/>
    </source>
</evidence>
<accession>A0ABZ2MP76</accession>
<dbReference type="Gene3D" id="3.40.630.30">
    <property type="match status" value="1"/>
</dbReference>
<dbReference type="Proteomes" id="UP001368328">
    <property type="component" value="Chromosome"/>
</dbReference>
<gene>
    <name evidence="2" type="ORF">WCV66_17770</name>
</gene>
<dbReference type="EMBL" id="CP147403">
    <property type="protein sequence ID" value="WXB87077.1"/>
    <property type="molecule type" value="Genomic_DNA"/>
</dbReference>
<keyword evidence="3" id="KW-1185">Reference proteome</keyword>
<sequence>MVSLDPHHEGSYLEISYQLLPIWWGKGYATEVVKLIIHYALNELNLTKVVAETQSAIVGS</sequence>
<reference evidence="2 3" key="1">
    <citation type="submission" date="2024-02" db="EMBL/GenBank/DDBJ databases">
        <title>Seven novel Bacillus-like species.</title>
        <authorList>
            <person name="Liu G."/>
        </authorList>
    </citation>
    <scope>NUCLEOTIDE SEQUENCE [LARGE SCALE GENOMIC DNA]</scope>
    <source>
        <strain evidence="2 3">FJAT-53654</strain>
    </source>
</reference>
<dbReference type="RefSeq" id="WP_338786346.1">
    <property type="nucleotide sequence ID" value="NZ_CP147403.1"/>
</dbReference>
<dbReference type="SUPFAM" id="SSF55729">
    <property type="entry name" value="Acyl-CoA N-acyltransferases (Nat)"/>
    <property type="match status" value="1"/>
</dbReference>
<dbReference type="InterPro" id="IPR051531">
    <property type="entry name" value="N-acetyltransferase"/>
</dbReference>
<dbReference type="InterPro" id="IPR000182">
    <property type="entry name" value="GNAT_dom"/>
</dbReference>
<evidence type="ECO:0000313" key="3">
    <source>
        <dbReference type="Proteomes" id="UP001368328"/>
    </source>
</evidence>
<protein>
    <submittedName>
        <fullName evidence="2">GNAT family N-acetyltransferase</fullName>
    </submittedName>
</protein>